<evidence type="ECO:0000256" key="5">
    <source>
        <dbReference type="ARBA" id="ARBA00022827"/>
    </source>
</evidence>
<evidence type="ECO:0000256" key="4">
    <source>
        <dbReference type="ARBA" id="ARBA00022723"/>
    </source>
</evidence>
<dbReference type="PROSITE" id="PS51384">
    <property type="entry name" value="FAD_FR"/>
    <property type="match status" value="1"/>
</dbReference>
<dbReference type="GO" id="GO:0050660">
    <property type="term" value="F:flavin adenine dinucleotide binding"/>
    <property type="evidence" value="ECO:0007669"/>
    <property type="project" value="TreeGrafter"/>
</dbReference>
<organism evidence="10">
    <name type="scientific">uncultured bacterium</name>
    <name type="common">gcode 4</name>
    <dbReference type="NCBI Taxonomy" id="1234023"/>
    <lineage>
        <taxon>Bacteria</taxon>
        <taxon>environmental samples</taxon>
    </lineage>
</organism>
<evidence type="ECO:0000256" key="1">
    <source>
        <dbReference type="ARBA" id="ARBA00001974"/>
    </source>
</evidence>
<dbReference type="GO" id="GO:0051537">
    <property type="term" value="F:2 iron, 2 sulfur cluster binding"/>
    <property type="evidence" value="ECO:0007669"/>
    <property type="project" value="UniProtKB-KW"/>
</dbReference>
<dbReference type="SUPFAM" id="SSF63380">
    <property type="entry name" value="Riboflavin synthase domain-like"/>
    <property type="match status" value="1"/>
</dbReference>
<dbReference type="GO" id="GO:0046872">
    <property type="term" value="F:metal ion binding"/>
    <property type="evidence" value="ECO:0007669"/>
    <property type="project" value="UniProtKB-KW"/>
</dbReference>
<dbReference type="AlphaFoldDB" id="K2F8N6"/>
<dbReference type="PANTHER" id="PTHR47354">
    <property type="entry name" value="NADH OXIDOREDUCTASE HCR"/>
    <property type="match status" value="1"/>
</dbReference>
<dbReference type="InterPro" id="IPR039261">
    <property type="entry name" value="FNR_nucleotide-bd"/>
</dbReference>
<dbReference type="SUPFAM" id="SSF52343">
    <property type="entry name" value="Ferredoxin reductase-like, C-terminal NADP-linked domain"/>
    <property type="match status" value="1"/>
</dbReference>
<comment type="cofactor">
    <cofactor evidence="1">
        <name>FAD</name>
        <dbReference type="ChEBI" id="CHEBI:57692"/>
    </cofactor>
</comment>
<evidence type="ECO:0000256" key="7">
    <source>
        <dbReference type="ARBA" id="ARBA00023004"/>
    </source>
</evidence>
<comment type="caution">
    <text evidence="10">The sequence shown here is derived from an EMBL/GenBank/DDBJ whole genome shotgun (WGS) entry which is preliminary data.</text>
</comment>
<evidence type="ECO:0000256" key="3">
    <source>
        <dbReference type="ARBA" id="ARBA00022714"/>
    </source>
</evidence>
<keyword evidence="4" id="KW-0479">Metal-binding</keyword>
<dbReference type="InterPro" id="IPR050415">
    <property type="entry name" value="MRET"/>
</dbReference>
<dbReference type="EMBL" id="AMFJ01000470">
    <property type="protein sequence ID" value="EKE27516.1"/>
    <property type="molecule type" value="Genomic_DNA"/>
</dbReference>
<gene>
    <name evidence="10" type="ORF">ACD_3C00196G0009</name>
</gene>
<dbReference type="InterPro" id="IPR017938">
    <property type="entry name" value="Riboflavin_synthase-like_b-brl"/>
</dbReference>
<protein>
    <recommendedName>
        <fullName evidence="9">FAD-binding FR-type domain-containing protein</fullName>
    </recommendedName>
</protein>
<keyword evidence="8" id="KW-0411">Iron-sulfur</keyword>
<proteinExistence type="predicted"/>
<keyword evidence="3" id="KW-0001">2Fe-2S</keyword>
<feature type="domain" description="FAD-binding FR-type" evidence="9">
    <location>
        <begin position="1"/>
        <end position="97"/>
    </location>
</feature>
<evidence type="ECO:0000256" key="2">
    <source>
        <dbReference type="ARBA" id="ARBA00022630"/>
    </source>
</evidence>
<evidence type="ECO:0000259" key="9">
    <source>
        <dbReference type="PROSITE" id="PS51384"/>
    </source>
</evidence>
<reference evidence="10" key="1">
    <citation type="journal article" date="2012" name="Science">
        <title>Fermentation, hydrogen, and sulfur metabolism in multiple uncultivated bacterial phyla.</title>
        <authorList>
            <person name="Wrighton K.C."/>
            <person name="Thomas B.C."/>
            <person name="Sharon I."/>
            <person name="Miller C.S."/>
            <person name="Castelle C.J."/>
            <person name="VerBerkmoes N.C."/>
            <person name="Wilkins M.J."/>
            <person name="Hettich R.L."/>
            <person name="Lipton M.S."/>
            <person name="Williams K.H."/>
            <person name="Long P.E."/>
            <person name="Banfield J.F."/>
        </authorList>
    </citation>
    <scope>NUCLEOTIDE SEQUENCE [LARGE SCALE GENOMIC DNA]</scope>
</reference>
<dbReference type="InterPro" id="IPR001433">
    <property type="entry name" value="OxRdtase_FAD/NAD-bd"/>
</dbReference>
<dbReference type="Gene3D" id="2.40.30.10">
    <property type="entry name" value="Translation factors"/>
    <property type="match status" value="1"/>
</dbReference>
<dbReference type="InterPro" id="IPR017927">
    <property type="entry name" value="FAD-bd_FR_type"/>
</dbReference>
<keyword evidence="5" id="KW-0274">FAD</keyword>
<dbReference type="PANTHER" id="PTHR47354:SF8">
    <property type="entry name" value="1,2-PHENYLACETYL-COA EPOXIDASE, SUBUNIT E"/>
    <property type="match status" value="1"/>
</dbReference>
<sequence>MVLNKLTLSKITKLTHDVYELIFASADDFNVIPGQFVTFILPSWLRRAYSVAYQKWKTFEFIIKRLENWRWWSIEVCDLEVWCEISYIWPVWNFLLSDSEASKLFIWTWTWFAPLYFQIKAALEKWSKEKMRLIFWIRREEDIFYENELKKLKNDYTNFDYLLFLSREDTFKYRKWYVTDFLRSENIFNYHEYYICWSAQMVVDARSRLDKLWINKEKIFFEQY</sequence>
<name>K2F8N6_9BACT</name>
<dbReference type="Pfam" id="PF00175">
    <property type="entry name" value="NAD_binding_1"/>
    <property type="match status" value="1"/>
</dbReference>
<keyword evidence="6" id="KW-0560">Oxidoreductase</keyword>
<dbReference type="GO" id="GO:0016491">
    <property type="term" value="F:oxidoreductase activity"/>
    <property type="evidence" value="ECO:0007669"/>
    <property type="project" value="UniProtKB-KW"/>
</dbReference>
<keyword evidence="7" id="KW-0408">Iron</keyword>
<evidence type="ECO:0000313" key="10">
    <source>
        <dbReference type="EMBL" id="EKE27516.1"/>
    </source>
</evidence>
<evidence type="ECO:0000256" key="6">
    <source>
        <dbReference type="ARBA" id="ARBA00023002"/>
    </source>
</evidence>
<dbReference type="CDD" id="cd00322">
    <property type="entry name" value="FNR_like"/>
    <property type="match status" value="1"/>
</dbReference>
<accession>K2F8N6</accession>
<evidence type="ECO:0000256" key="8">
    <source>
        <dbReference type="ARBA" id="ARBA00023014"/>
    </source>
</evidence>
<keyword evidence="2" id="KW-0285">Flavoprotein</keyword>
<dbReference type="Gene3D" id="3.40.50.80">
    <property type="entry name" value="Nucleotide-binding domain of ferredoxin-NADP reductase (FNR) module"/>
    <property type="match status" value="1"/>
</dbReference>